<organism evidence="1 2">
    <name type="scientific">Niastella yeongjuensis</name>
    <dbReference type="NCBI Taxonomy" id="354355"/>
    <lineage>
        <taxon>Bacteria</taxon>
        <taxon>Pseudomonadati</taxon>
        <taxon>Bacteroidota</taxon>
        <taxon>Chitinophagia</taxon>
        <taxon>Chitinophagales</taxon>
        <taxon>Chitinophagaceae</taxon>
        <taxon>Niastella</taxon>
    </lineage>
</organism>
<accession>A0A1V9EK54</accession>
<name>A0A1V9EK54_9BACT</name>
<gene>
    <name evidence="1" type="ORF">A4H97_31220</name>
</gene>
<dbReference type="STRING" id="354355.SAMN05660816_06400"/>
<dbReference type="OrthoDB" id="9895636at2"/>
<evidence type="ECO:0000313" key="2">
    <source>
        <dbReference type="Proteomes" id="UP000192610"/>
    </source>
</evidence>
<dbReference type="EMBL" id="LVXG01000024">
    <property type="protein sequence ID" value="OQP46235.1"/>
    <property type="molecule type" value="Genomic_DNA"/>
</dbReference>
<proteinExistence type="predicted"/>
<evidence type="ECO:0000313" key="1">
    <source>
        <dbReference type="EMBL" id="OQP46235.1"/>
    </source>
</evidence>
<reference evidence="2" key="1">
    <citation type="submission" date="2016-04" db="EMBL/GenBank/DDBJ databases">
        <authorList>
            <person name="Chen L."/>
            <person name="Zhuang W."/>
            <person name="Wang G."/>
        </authorList>
    </citation>
    <scope>NUCLEOTIDE SEQUENCE [LARGE SCALE GENOMIC DNA]</scope>
    <source>
        <strain evidence="2">17621</strain>
    </source>
</reference>
<sequence>MQENNLIRSLQYLEDTGRNLLTEVRGRSRNLGDHDGEFDSWWKFYQDLTPHLVGYAAEQKNEYINELVNKYQQHFTYLDHTLTPVDHTSFLKLLAKVFGSRNSLSRQEQALILEDISNNVGNLLYQVKINAA</sequence>
<dbReference type="RefSeq" id="WP_081201873.1">
    <property type="nucleotide sequence ID" value="NZ_FOCZ01000020.1"/>
</dbReference>
<dbReference type="Proteomes" id="UP000192610">
    <property type="component" value="Unassembled WGS sequence"/>
</dbReference>
<dbReference type="AlphaFoldDB" id="A0A1V9EK54"/>
<keyword evidence="2" id="KW-1185">Reference proteome</keyword>
<comment type="caution">
    <text evidence="1">The sequence shown here is derived from an EMBL/GenBank/DDBJ whole genome shotgun (WGS) entry which is preliminary data.</text>
</comment>
<protein>
    <submittedName>
        <fullName evidence="1">Uncharacterized protein</fullName>
    </submittedName>
</protein>